<dbReference type="GeneID" id="10492595"/>
<proteinExistence type="predicted"/>
<evidence type="ECO:0000313" key="2">
    <source>
        <dbReference type="Proteomes" id="UP000007812"/>
    </source>
</evidence>
<dbReference type="HOGENOM" id="CLU_770787_0_0_2"/>
<dbReference type="AlphaFoldDB" id="F4FZT0"/>
<dbReference type="OrthoDB" id="36101at2157"/>
<dbReference type="Proteomes" id="UP000007812">
    <property type="component" value="Chromosome"/>
</dbReference>
<evidence type="ECO:0000313" key="1">
    <source>
        <dbReference type="EMBL" id="AEB94509.1"/>
    </source>
</evidence>
<gene>
    <name evidence="1" type="ordered locus">Mcup_0401</name>
</gene>
<keyword evidence="2" id="KW-1185">Reference proteome</keyword>
<dbReference type="STRING" id="1006006.Mcup_0401"/>
<dbReference type="KEGG" id="mcn:Mcup_0401"/>
<accession>F4FZT0</accession>
<dbReference type="PATRIC" id="fig|1006006.8.peg.403"/>
<organism evidence="1 2">
    <name type="scientific">Metallosphaera cuprina (strain Ar-4)</name>
    <dbReference type="NCBI Taxonomy" id="1006006"/>
    <lineage>
        <taxon>Archaea</taxon>
        <taxon>Thermoproteota</taxon>
        <taxon>Thermoprotei</taxon>
        <taxon>Sulfolobales</taxon>
        <taxon>Sulfolobaceae</taxon>
        <taxon>Metallosphaera</taxon>
    </lineage>
</organism>
<reference evidence="1 2" key="1">
    <citation type="journal article" date="2011" name="J. Bacteriol.">
        <title>Complete genome sequence of Metallosphaera cuprina, a metal sulfide-oxidizing archaeon from a hot spring.</title>
        <authorList>
            <person name="Liu L.J."/>
            <person name="You X.Y."/>
            <person name="Zheng H."/>
            <person name="Wang S."/>
            <person name="Jiang C.Y."/>
            <person name="Liu S.J."/>
        </authorList>
    </citation>
    <scope>NUCLEOTIDE SEQUENCE [LARGE SCALE GENOMIC DNA]</scope>
    <source>
        <strain evidence="1 2">Ar-4</strain>
    </source>
</reference>
<name>F4FZT0_METCR</name>
<sequence length="334" mass="37555">MENFLRDPAPEAASKLLSQIYTRREICVSGPYDPDFTIFAGLIAKYFKGDMGFSFSSECEVRAEKRESGNFLVIDGSETYLGNSSFSSLHPLTSEDLVPILAGISSDALLYRRGLTNWEENLLLKAEELGVSSERTLNVPGYHEIPLFLSLTYSVNLSIPDITGNRENSLKLVNELGGNEFTKLSELDESQLNSLIFRLISLISKFNPKISREDLITPRYLYHSYDSLELGLVSVYVLDRRGYQALFDLTLNHSLYGVMIASFREVLGRGFSFEVKEEADKYVVNSQLESPLLAYLALKQQGKIRGRKPVYVVNGDKVFTSRFFKVGGNDVREG</sequence>
<protein>
    <submittedName>
        <fullName evidence="1">Uncharacterized protein</fullName>
    </submittedName>
</protein>
<dbReference type="RefSeq" id="WP_013737007.1">
    <property type="nucleotide sequence ID" value="NC_015435.1"/>
</dbReference>
<dbReference type="EMBL" id="CP002656">
    <property type="protein sequence ID" value="AEB94509.1"/>
    <property type="molecule type" value="Genomic_DNA"/>
</dbReference>
<dbReference type="eggNOG" id="arCOG00427">
    <property type="taxonomic scope" value="Archaea"/>
</dbReference>